<dbReference type="AlphaFoldDB" id="A0A8J4XFG3"/>
<dbReference type="GO" id="GO:0008138">
    <property type="term" value="F:protein tyrosine/serine/threonine phosphatase activity"/>
    <property type="evidence" value="ECO:0007669"/>
    <property type="project" value="InterPro"/>
</dbReference>
<comment type="caution">
    <text evidence="9">The sequence shown here is derived from an EMBL/GenBank/DDBJ whole genome shotgun (WGS) entry which is preliminary data.</text>
</comment>
<dbReference type="GO" id="GO:0003723">
    <property type="term" value="F:RNA binding"/>
    <property type="evidence" value="ECO:0007669"/>
    <property type="project" value="TreeGrafter"/>
</dbReference>
<evidence type="ECO:0000259" key="8">
    <source>
        <dbReference type="PROSITE" id="PS50056"/>
    </source>
</evidence>
<dbReference type="InterPro" id="IPR011047">
    <property type="entry name" value="Quinoprotein_ADH-like_sf"/>
</dbReference>
<dbReference type="PROSITE" id="PS50056">
    <property type="entry name" value="TYR_PHOSPHATASE_2"/>
    <property type="match status" value="1"/>
</dbReference>
<dbReference type="FunFam" id="2.130.10.10:FF:000617">
    <property type="entry name" value="U3 small nucleolar RNA-associated protein 4 homolog"/>
    <property type="match status" value="1"/>
</dbReference>
<dbReference type="InterPro" id="IPR016130">
    <property type="entry name" value="Tyr_Pase_AS"/>
</dbReference>
<evidence type="ECO:0000259" key="7">
    <source>
        <dbReference type="PROSITE" id="PS50054"/>
    </source>
</evidence>
<dbReference type="InterPro" id="IPR046351">
    <property type="entry name" value="UTP4"/>
</dbReference>
<evidence type="ECO:0000256" key="1">
    <source>
        <dbReference type="ARBA" id="ARBA00008601"/>
    </source>
</evidence>
<evidence type="ECO:0000256" key="3">
    <source>
        <dbReference type="ARBA" id="ARBA00022912"/>
    </source>
</evidence>
<dbReference type="GO" id="GO:0032040">
    <property type="term" value="C:small-subunit processome"/>
    <property type="evidence" value="ECO:0007669"/>
    <property type="project" value="TreeGrafter"/>
</dbReference>
<dbReference type="GO" id="GO:0030686">
    <property type="term" value="C:90S preribosome"/>
    <property type="evidence" value="ECO:0007669"/>
    <property type="project" value="InterPro"/>
</dbReference>
<dbReference type="SMART" id="SM00195">
    <property type="entry name" value="DSPc"/>
    <property type="match status" value="1"/>
</dbReference>
<reference evidence="9" key="1">
    <citation type="submission" date="2020-07" db="EMBL/GenBank/DDBJ databases">
        <title>Clarias magur genome sequencing, assembly and annotation.</title>
        <authorList>
            <person name="Kushwaha B."/>
            <person name="Kumar R."/>
            <person name="Das P."/>
            <person name="Joshi C.G."/>
            <person name="Kumar D."/>
            <person name="Nagpure N.S."/>
            <person name="Pandey M."/>
            <person name="Agarwal S."/>
            <person name="Srivastava S."/>
            <person name="Singh M."/>
            <person name="Sahoo L."/>
            <person name="Jayasankar P."/>
            <person name="Meher P.K."/>
            <person name="Koringa P.G."/>
            <person name="Iquebal M.A."/>
            <person name="Das S.P."/>
            <person name="Bit A."/>
            <person name="Patnaik S."/>
            <person name="Patel N."/>
            <person name="Shah T.M."/>
            <person name="Hinsu A."/>
            <person name="Jena J.K."/>
        </authorList>
    </citation>
    <scope>NUCLEOTIDE SEQUENCE</scope>
    <source>
        <strain evidence="9">CIFAMagur01</strain>
        <tissue evidence="9">Testis</tissue>
    </source>
</reference>
<keyword evidence="3" id="KW-0904">Protein phosphatase</keyword>
<evidence type="ECO:0000256" key="4">
    <source>
        <dbReference type="ARBA" id="ARBA00047761"/>
    </source>
</evidence>
<dbReference type="Gene3D" id="3.90.190.10">
    <property type="entry name" value="Protein tyrosine phosphatase superfamily"/>
    <property type="match status" value="1"/>
</dbReference>
<dbReference type="InterPro" id="IPR029021">
    <property type="entry name" value="Prot-tyrosine_phosphatase-like"/>
</dbReference>
<dbReference type="InterPro" id="IPR001680">
    <property type="entry name" value="WD40_rpt"/>
</dbReference>
<dbReference type="SUPFAM" id="SSF50998">
    <property type="entry name" value="Quinoprotein alcohol dehydrogenase-like"/>
    <property type="match status" value="1"/>
</dbReference>
<dbReference type="PANTHER" id="PTHR44163:SF1">
    <property type="entry name" value="U3 SMALL NUCLEOLAR RNA-ASSOCIATED PROTEIN 4 HOMOLOG"/>
    <property type="match status" value="1"/>
</dbReference>
<gene>
    <name evidence="9" type="primary">utp4</name>
    <name evidence="9" type="ORF">DAT39_005536</name>
</gene>
<dbReference type="SUPFAM" id="SSF50978">
    <property type="entry name" value="WD40 repeat-like"/>
    <property type="match status" value="1"/>
</dbReference>
<accession>A0A8J4XFG3</accession>
<dbReference type="GO" id="GO:0034455">
    <property type="term" value="C:t-UTP complex"/>
    <property type="evidence" value="ECO:0007669"/>
    <property type="project" value="TreeGrafter"/>
</dbReference>
<dbReference type="PROSITE" id="PS50054">
    <property type="entry name" value="TYR_PHOSPHATASE_DUAL"/>
    <property type="match status" value="1"/>
</dbReference>
<dbReference type="InterPro" id="IPR015943">
    <property type="entry name" value="WD40/YVTN_repeat-like_dom_sf"/>
</dbReference>
<comment type="catalytic activity">
    <reaction evidence="5">
        <text>O-phospho-L-threonyl-[protein] + H2O = L-threonyl-[protein] + phosphate</text>
        <dbReference type="Rhea" id="RHEA:47004"/>
        <dbReference type="Rhea" id="RHEA-COMP:11060"/>
        <dbReference type="Rhea" id="RHEA-COMP:11605"/>
        <dbReference type="ChEBI" id="CHEBI:15377"/>
        <dbReference type="ChEBI" id="CHEBI:30013"/>
        <dbReference type="ChEBI" id="CHEBI:43474"/>
        <dbReference type="ChEBI" id="CHEBI:61977"/>
        <dbReference type="EC" id="3.1.3.16"/>
    </reaction>
</comment>
<evidence type="ECO:0000313" key="9">
    <source>
        <dbReference type="EMBL" id="KAF5904740.1"/>
    </source>
</evidence>
<dbReference type="InterPro" id="IPR000387">
    <property type="entry name" value="Tyr_Pase_dom"/>
</dbReference>
<dbReference type="Proteomes" id="UP000727407">
    <property type="component" value="Unassembled WGS sequence"/>
</dbReference>
<feature type="domain" description="Tyrosine specific protein phosphatases" evidence="8">
    <location>
        <begin position="105"/>
        <end position="159"/>
    </location>
</feature>
<evidence type="ECO:0000256" key="6">
    <source>
        <dbReference type="PIRSR" id="PIRSR620405-1"/>
    </source>
</evidence>
<feature type="active site" description="Phosphocysteine intermediate" evidence="6">
    <location>
        <position position="125"/>
    </location>
</feature>
<sequence length="843" mass="94559">MTDYGVSVQQLNDLLLDENGEFCRPTKDFNEVYPRILLGNESVATNVNRLQQLRVTHILNVAEGDSLMHVNTSAEYYMDTGIIYRGIPAIDTDYFNLSVYFEECADFIAQALAYKEDTGRVYVHCQKGYSRSAAVVIAYLMLRHKLGVRAALATVREKREIGPNDGFLYQLCQLNDRLESLICYVMGEFKVHRVRFFDYMPSAVRALALEPQSSKIAAARADGSVEIFNVADNFFQEKVIPGQESRATEALAWVGERLFSAGLNGEIVEYDLDNCKVKYTLDAYGGPIWTIASNKQGTHLAVGCEDGTVKLFEVCKGKIQFERNLAKQKGRIISLSWHPSGSRIAAGMMDMIRVFDAETGQSVHRLLVERGMGTARSKECVVWSVVYLADGTIISGDSSGKVKIWDDQTGTLIKSHQVTKWDVLTLSASQDETSVVAGTSEGTVIQFQLLSVVLEQDEKEWVRTRTFKNHTHDVRAVLEINMAVVSGGMDTQIVMRPLLDKIEVKTTATAFRKIHFPHRSLVTCAKKAGLLMFQYATHLELWRLGESDGTGMPGSSLPIKRKPEKLLHLKTKGEEHICCSAVSPCGEWIAYSTVASLRLYRLNCDNNNVNITKVSKLPKILGSANQICFSSDSSRLFVASTCSTVHVAALSQTDCKFVTTLKPKSGSGQAVHLLATSEDGKWLASANSAHEVHVYNLKKMKLHCTVPVYSSGVSAMAIHPTTNNLFTVHADQQLFEYSIEQKQYTDWSRLVQRNGLHYVWLQRDTPVTNVTFSRKNPAHIVLHDMYMFCIIDQTLPLPDRKAQFYNQLTLRSLPEKERKSHSHAFKVCKTYKVCFEHIQHQLL</sequence>
<dbReference type="PRINTS" id="PR01909">
    <property type="entry name" value="ADSPHPHTASEA"/>
</dbReference>
<dbReference type="InterPro" id="IPR020405">
    <property type="entry name" value="Atypical_DUSP_subfamA"/>
</dbReference>
<evidence type="ECO:0000256" key="5">
    <source>
        <dbReference type="ARBA" id="ARBA00048336"/>
    </source>
</evidence>
<keyword evidence="2" id="KW-0378">Hydrolase</keyword>
<comment type="similarity">
    <text evidence="1">Belongs to the protein-tyrosine phosphatase family. Non-receptor class dual specificity subfamily.</text>
</comment>
<evidence type="ECO:0000256" key="2">
    <source>
        <dbReference type="ARBA" id="ARBA00022801"/>
    </source>
</evidence>
<protein>
    <submittedName>
        <fullName evidence="9">U3 small nucleolar RNA-associated protein 4</fullName>
    </submittedName>
</protein>
<comment type="catalytic activity">
    <reaction evidence="4">
        <text>O-phospho-L-seryl-[protein] + H2O = L-seryl-[protein] + phosphate</text>
        <dbReference type="Rhea" id="RHEA:20629"/>
        <dbReference type="Rhea" id="RHEA-COMP:9863"/>
        <dbReference type="Rhea" id="RHEA-COMP:11604"/>
        <dbReference type="ChEBI" id="CHEBI:15377"/>
        <dbReference type="ChEBI" id="CHEBI:29999"/>
        <dbReference type="ChEBI" id="CHEBI:43474"/>
        <dbReference type="ChEBI" id="CHEBI:83421"/>
        <dbReference type="EC" id="3.1.3.16"/>
    </reaction>
</comment>
<dbReference type="InterPro" id="IPR036322">
    <property type="entry name" value="WD40_repeat_dom_sf"/>
</dbReference>
<dbReference type="FunFam" id="2.130.10.10:FF:000638">
    <property type="entry name" value="U3 small nucleolar RNA-associated protein 4 homolog"/>
    <property type="match status" value="1"/>
</dbReference>
<dbReference type="PANTHER" id="PTHR44163">
    <property type="entry name" value="U3 SMALL NUCLEOLAR RNA-ASSOCIATED PROTEIN 4 HOMOLOG"/>
    <property type="match status" value="1"/>
</dbReference>
<dbReference type="InterPro" id="IPR000340">
    <property type="entry name" value="Dual-sp_phosphatase_cat-dom"/>
</dbReference>
<dbReference type="EMBL" id="QNUK01000053">
    <property type="protein sequence ID" value="KAF5904740.1"/>
    <property type="molecule type" value="Genomic_DNA"/>
</dbReference>
<dbReference type="Pfam" id="PF00782">
    <property type="entry name" value="DSPc"/>
    <property type="match status" value="1"/>
</dbReference>
<dbReference type="Gene3D" id="2.130.10.10">
    <property type="entry name" value="YVTN repeat-like/Quinoprotein amine dehydrogenase"/>
    <property type="match status" value="2"/>
</dbReference>
<keyword evidence="10" id="KW-1185">Reference proteome</keyword>
<organism evidence="9 10">
    <name type="scientific">Clarias magur</name>
    <name type="common">Asian catfish</name>
    <name type="synonym">Macropteronotus magur</name>
    <dbReference type="NCBI Taxonomy" id="1594786"/>
    <lineage>
        <taxon>Eukaryota</taxon>
        <taxon>Metazoa</taxon>
        <taxon>Chordata</taxon>
        <taxon>Craniata</taxon>
        <taxon>Vertebrata</taxon>
        <taxon>Euteleostomi</taxon>
        <taxon>Actinopterygii</taxon>
        <taxon>Neopterygii</taxon>
        <taxon>Teleostei</taxon>
        <taxon>Ostariophysi</taxon>
        <taxon>Siluriformes</taxon>
        <taxon>Clariidae</taxon>
        <taxon>Clarias</taxon>
    </lineage>
</organism>
<feature type="domain" description="Tyrosine-protein phosphatase" evidence="7">
    <location>
        <begin position="28"/>
        <end position="180"/>
    </location>
</feature>
<dbReference type="PROSITE" id="PS00383">
    <property type="entry name" value="TYR_PHOSPHATASE_1"/>
    <property type="match status" value="1"/>
</dbReference>
<dbReference type="Pfam" id="PF00400">
    <property type="entry name" value="WD40"/>
    <property type="match status" value="2"/>
</dbReference>
<dbReference type="PRINTS" id="PR01908">
    <property type="entry name" value="ADSPHPHTASE"/>
</dbReference>
<dbReference type="SMART" id="SM00320">
    <property type="entry name" value="WD40"/>
    <property type="match status" value="10"/>
</dbReference>
<evidence type="ECO:0000313" key="10">
    <source>
        <dbReference type="Proteomes" id="UP000727407"/>
    </source>
</evidence>
<dbReference type="SUPFAM" id="SSF52799">
    <property type="entry name" value="(Phosphotyrosine protein) phosphatases II"/>
    <property type="match status" value="1"/>
</dbReference>
<dbReference type="GO" id="GO:0000462">
    <property type="term" value="P:maturation of SSU-rRNA from tricistronic rRNA transcript (SSU-rRNA, 5.8S rRNA, LSU-rRNA)"/>
    <property type="evidence" value="ECO:0007669"/>
    <property type="project" value="InterPro"/>
</dbReference>
<dbReference type="GO" id="GO:0004722">
    <property type="term" value="F:protein serine/threonine phosphatase activity"/>
    <property type="evidence" value="ECO:0007669"/>
    <property type="project" value="UniProtKB-EC"/>
</dbReference>
<dbReference type="InterPro" id="IPR020422">
    <property type="entry name" value="TYR_PHOSPHATASE_DUAL_dom"/>
</dbReference>
<name>A0A8J4XFG3_CLAMG</name>
<dbReference type="OrthoDB" id="8883818at2759"/>
<proteinExistence type="inferred from homology"/>